<dbReference type="Pfam" id="PF04233">
    <property type="entry name" value="Phage_Mu_F"/>
    <property type="match status" value="1"/>
</dbReference>
<dbReference type="STRING" id="880070.Cycma_0572"/>
<dbReference type="Proteomes" id="UP000001635">
    <property type="component" value="Chromosome"/>
</dbReference>
<evidence type="ECO:0000259" key="1">
    <source>
        <dbReference type="Pfam" id="PF04233"/>
    </source>
</evidence>
<dbReference type="OrthoDB" id="9813502at2"/>
<protein>
    <submittedName>
        <fullName evidence="2">Phage head morphogenesis protein, SPP1 gp7 family</fullName>
    </submittedName>
</protein>
<gene>
    <name evidence="2" type="ordered locus">Cycma_0572</name>
</gene>
<reference evidence="3" key="1">
    <citation type="submission" date="2011-07" db="EMBL/GenBank/DDBJ databases">
        <title>The complete genome of Cyclobacterium marinum DSM 745.</title>
        <authorList>
            <person name="Lucas S."/>
            <person name="Han J."/>
            <person name="Lapidus A."/>
            <person name="Bruce D."/>
            <person name="Goodwin L."/>
            <person name="Pitluck S."/>
            <person name="Peters L."/>
            <person name="Kyrpides N."/>
            <person name="Mavromatis K."/>
            <person name="Ivanova N."/>
            <person name="Ovchinnikova G."/>
            <person name="Chertkov O."/>
            <person name="Detter J.C."/>
            <person name="Tapia R."/>
            <person name="Han C."/>
            <person name="Land M."/>
            <person name="Hauser L."/>
            <person name="Markowitz V."/>
            <person name="Cheng J.-F."/>
            <person name="Hugenholtz P."/>
            <person name="Woyke T."/>
            <person name="Wu D."/>
            <person name="Tindall B."/>
            <person name="Schuetze A."/>
            <person name="Brambilla E."/>
            <person name="Klenk H.-P."/>
            <person name="Eisen J.A."/>
        </authorList>
    </citation>
    <scope>NUCLEOTIDE SEQUENCE [LARGE SCALE GENOMIC DNA]</scope>
    <source>
        <strain evidence="3">ATCC 25205 / DSM 745 / LMG 13164 / NCIMB 1802</strain>
    </source>
</reference>
<dbReference type="InterPro" id="IPR006528">
    <property type="entry name" value="Phage_head_morphogenesis_dom"/>
</dbReference>
<keyword evidence="3" id="KW-1185">Reference proteome</keyword>
<organism evidence="2 3">
    <name type="scientific">Cyclobacterium marinum (strain ATCC 25205 / DSM 745 / LMG 13164 / NCIMB 1802)</name>
    <name type="common">Flectobacillus marinus</name>
    <dbReference type="NCBI Taxonomy" id="880070"/>
    <lineage>
        <taxon>Bacteria</taxon>
        <taxon>Pseudomonadati</taxon>
        <taxon>Bacteroidota</taxon>
        <taxon>Cytophagia</taxon>
        <taxon>Cytophagales</taxon>
        <taxon>Cyclobacteriaceae</taxon>
        <taxon>Cyclobacterium</taxon>
    </lineage>
</organism>
<evidence type="ECO:0000313" key="3">
    <source>
        <dbReference type="Proteomes" id="UP000001635"/>
    </source>
</evidence>
<dbReference type="AlphaFoldDB" id="G0IY14"/>
<feature type="domain" description="Phage head morphogenesis" evidence="1">
    <location>
        <begin position="138"/>
        <end position="204"/>
    </location>
</feature>
<accession>G0IY14</accession>
<dbReference type="eggNOG" id="COG2369">
    <property type="taxonomic scope" value="Bacteria"/>
</dbReference>
<proteinExistence type="predicted"/>
<dbReference type="KEGG" id="cmr:Cycma_0572"/>
<sequence>MMSEYWGELPAPKQAVTLSYEDDIRAEVERIIVAIHAGRMSKNQVPEKLVDLVYSELDKAVLSGYGSLKRSSDKQMITALKDNVFSFSTAKEFQFIQEAFANLTLPDGTVKPFAQFREDVLKVHTNYNVNWLQSEHQAATSNAQIASRWQDIQANKSASPLLKFRAVMDARSRHKKYNGIVRPVDDPIWNWLIPILDWGCRCTVNSTSVGELTPVDKLPNDKDIRPAFRFNPGKEKMVFSESHPYFRVEGNAVQDMRKNWGLKRPE</sequence>
<dbReference type="EMBL" id="CP002955">
    <property type="protein sequence ID" value="AEL24347.1"/>
    <property type="molecule type" value="Genomic_DNA"/>
</dbReference>
<dbReference type="RefSeq" id="WP_014018645.1">
    <property type="nucleotide sequence ID" value="NC_015914.1"/>
</dbReference>
<dbReference type="HOGENOM" id="CLU_058226_0_0_10"/>
<name>G0IY14_CYCMS</name>
<evidence type="ECO:0000313" key="2">
    <source>
        <dbReference type="EMBL" id="AEL24347.1"/>
    </source>
</evidence>